<evidence type="ECO:0000256" key="4">
    <source>
        <dbReference type="ARBA" id="ARBA00022827"/>
    </source>
</evidence>
<evidence type="ECO:0000256" key="1">
    <source>
        <dbReference type="ARBA" id="ARBA00001974"/>
    </source>
</evidence>
<dbReference type="InterPro" id="IPR036188">
    <property type="entry name" value="FAD/NAD-bd_sf"/>
</dbReference>
<gene>
    <name evidence="8" type="ORF">A2846_01460</name>
</gene>
<evidence type="ECO:0000256" key="3">
    <source>
        <dbReference type="ARBA" id="ARBA00022630"/>
    </source>
</evidence>
<organism evidence="8 9">
    <name type="scientific">Candidatus Doudnabacteria bacterium RIFCSPHIGHO2_01_FULL_49_9</name>
    <dbReference type="NCBI Taxonomy" id="1817827"/>
    <lineage>
        <taxon>Bacteria</taxon>
        <taxon>Candidatus Doudnaibacteriota</taxon>
    </lineage>
</organism>
<keyword evidence="3" id="KW-0285">Flavoprotein</keyword>
<evidence type="ECO:0000256" key="5">
    <source>
        <dbReference type="ARBA" id="ARBA00023002"/>
    </source>
</evidence>
<dbReference type="GO" id="GO:0019646">
    <property type="term" value="P:aerobic electron transport chain"/>
    <property type="evidence" value="ECO:0007669"/>
    <property type="project" value="TreeGrafter"/>
</dbReference>
<feature type="domain" description="FAD/NAD(P)-binding" evidence="7">
    <location>
        <begin position="5"/>
        <end position="334"/>
    </location>
</feature>
<evidence type="ECO:0000313" key="9">
    <source>
        <dbReference type="Proteomes" id="UP000176339"/>
    </source>
</evidence>
<keyword evidence="5" id="KW-0560">Oxidoreductase</keyword>
<comment type="cofactor">
    <cofactor evidence="1">
        <name>FAD</name>
        <dbReference type="ChEBI" id="CHEBI:57692"/>
    </cofactor>
</comment>
<dbReference type="EMBL" id="MFEN01000065">
    <property type="protein sequence ID" value="OGE82687.1"/>
    <property type="molecule type" value="Genomic_DNA"/>
</dbReference>
<protein>
    <recommendedName>
        <fullName evidence="7">FAD/NAD(P)-binding domain-containing protein</fullName>
    </recommendedName>
</protein>
<dbReference type="PRINTS" id="PR00411">
    <property type="entry name" value="PNDRDTASEI"/>
</dbReference>
<keyword evidence="6" id="KW-0472">Membrane</keyword>
<comment type="caution">
    <text evidence="8">The sequence shown here is derived from an EMBL/GenBank/DDBJ whole genome shotgun (WGS) entry which is preliminary data.</text>
</comment>
<comment type="similarity">
    <text evidence="2">Belongs to the NADH dehydrogenase family.</text>
</comment>
<name>A0A1F5NYF7_9BACT</name>
<dbReference type="Proteomes" id="UP000176339">
    <property type="component" value="Unassembled WGS sequence"/>
</dbReference>
<dbReference type="GO" id="GO:0003955">
    <property type="term" value="F:NAD(P)H dehydrogenase (quinone) activity"/>
    <property type="evidence" value="ECO:0007669"/>
    <property type="project" value="TreeGrafter"/>
</dbReference>
<sequence>MTTQRIVILGAGFGGLAAAMALGRRHRKGSLRDAEIVLIDKNAYHTYTPTLYEAATASKDAANYMDLKTIVTFPIGEMLKGLPVKFVQDEIVSIETSREGTLHLLSGYTMRFDYLVIALGSTTNYCDIPGLAESALALKTFTDAVKIRDAVWNAAFDTTPERKLQIVVGGGGATGVELAGELRVWLNHLGVKQKVAADVSIIEANPTVLKDFDDRAVEAVTKRLKKIGVNIMTGAMIASVSNEKKKVLLRDGQEIDFDVLVWTGGVRANPILQGVPMKMRSGRAEVGDGMVCLPQTPDLSFGQKIFAIGDMVCVMNDETGKPVPMVARAAIDQGLIVARNIERDIRTLPHITYRPGGFPYVIPVGGKYAVAKLGSFIITGFAGWVLKGLIELRYLSLIMSKTRALRIWLKGLLLFVKNERLG</sequence>
<evidence type="ECO:0000259" key="7">
    <source>
        <dbReference type="Pfam" id="PF07992"/>
    </source>
</evidence>
<evidence type="ECO:0000256" key="2">
    <source>
        <dbReference type="ARBA" id="ARBA00005272"/>
    </source>
</evidence>
<dbReference type="AlphaFoldDB" id="A0A1F5NYF7"/>
<dbReference type="PANTHER" id="PTHR42913:SF3">
    <property type="entry name" value="64 KDA MITOCHONDRIAL NADH DEHYDROGENASE (EUROFUNG)"/>
    <property type="match status" value="1"/>
</dbReference>
<dbReference type="Gene3D" id="3.50.50.100">
    <property type="match status" value="1"/>
</dbReference>
<keyword evidence="4" id="KW-0274">FAD</keyword>
<dbReference type="PANTHER" id="PTHR42913">
    <property type="entry name" value="APOPTOSIS-INDUCING FACTOR 1"/>
    <property type="match status" value="1"/>
</dbReference>
<keyword evidence="6" id="KW-1133">Transmembrane helix</keyword>
<dbReference type="SUPFAM" id="SSF51905">
    <property type="entry name" value="FAD/NAD(P)-binding domain"/>
    <property type="match status" value="1"/>
</dbReference>
<dbReference type="Pfam" id="PF07992">
    <property type="entry name" value="Pyr_redox_2"/>
    <property type="match status" value="1"/>
</dbReference>
<dbReference type="InterPro" id="IPR023753">
    <property type="entry name" value="FAD/NAD-binding_dom"/>
</dbReference>
<feature type="transmembrane region" description="Helical" evidence="6">
    <location>
        <begin position="6"/>
        <end position="23"/>
    </location>
</feature>
<reference evidence="8 9" key="1">
    <citation type="journal article" date="2016" name="Nat. Commun.">
        <title>Thousands of microbial genomes shed light on interconnected biogeochemical processes in an aquifer system.</title>
        <authorList>
            <person name="Anantharaman K."/>
            <person name="Brown C.T."/>
            <person name="Hug L.A."/>
            <person name="Sharon I."/>
            <person name="Castelle C.J."/>
            <person name="Probst A.J."/>
            <person name="Thomas B.C."/>
            <person name="Singh A."/>
            <person name="Wilkins M.J."/>
            <person name="Karaoz U."/>
            <person name="Brodie E.L."/>
            <person name="Williams K.H."/>
            <person name="Hubbard S.S."/>
            <person name="Banfield J.F."/>
        </authorList>
    </citation>
    <scope>NUCLEOTIDE SEQUENCE [LARGE SCALE GENOMIC DNA]</scope>
</reference>
<dbReference type="PRINTS" id="PR00368">
    <property type="entry name" value="FADPNR"/>
</dbReference>
<evidence type="ECO:0000256" key="6">
    <source>
        <dbReference type="SAM" id="Phobius"/>
    </source>
</evidence>
<accession>A0A1F5NYF7</accession>
<proteinExistence type="inferred from homology"/>
<keyword evidence="6" id="KW-0812">Transmembrane</keyword>
<evidence type="ECO:0000313" key="8">
    <source>
        <dbReference type="EMBL" id="OGE82687.1"/>
    </source>
</evidence>
<dbReference type="InterPro" id="IPR051169">
    <property type="entry name" value="NADH-Q_oxidoreductase"/>
</dbReference>